<reference evidence="2" key="1">
    <citation type="journal article" date="2023" name="G3 (Bethesda)">
        <title>Whole genome assemblies of Zophobas morio and Tenebrio molitor.</title>
        <authorList>
            <person name="Kaur S."/>
            <person name="Stinson S.A."/>
            <person name="diCenzo G.C."/>
        </authorList>
    </citation>
    <scope>NUCLEOTIDE SEQUENCE</scope>
    <source>
        <strain evidence="2">QUZm001</strain>
    </source>
</reference>
<dbReference type="AlphaFoldDB" id="A0AA38MJS0"/>
<feature type="signal peptide" evidence="1">
    <location>
        <begin position="1"/>
        <end position="17"/>
    </location>
</feature>
<proteinExistence type="predicted"/>
<keyword evidence="3" id="KW-1185">Reference proteome</keyword>
<comment type="caution">
    <text evidence="2">The sequence shown here is derived from an EMBL/GenBank/DDBJ whole genome shotgun (WGS) entry which is preliminary data.</text>
</comment>
<dbReference type="EMBL" id="JALNTZ010000003">
    <property type="protein sequence ID" value="KAJ3658658.1"/>
    <property type="molecule type" value="Genomic_DNA"/>
</dbReference>
<evidence type="ECO:0000313" key="2">
    <source>
        <dbReference type="EMBL" id="KAJ3658658.1"/>
    </source>
</evidence>
<accession>A0AA38MJS0</accession>
<name>A0AA38MJS0_9CUCU</name>
<protein>
    <submittedName>
        <fullName evidence="2">Uncharacterized protein</fullName>
    </submittedName>
</protein>
<evidence type="ECO:0000313" key="3">
    <source>
        <dbReference type="Proteomes" id="UP001168821"/>
    </source>
</evidence>
<gene>
    <name evidence="2" type="ORF">Zmor_010384</name>
</gene>
<feature type="chain" id="PRO_5041264721" evidence="1">
    <location>
        <begin position="18"/>
        <end position="416"/>
    </location>
</feature>
<sequence>MKFIAVVLFLCFSSVLAGKTKKFKDESAVLNKKLIGKTKPSPPAIIAIEIVDPNENKTSKNSKRTIDSSLGYGYRSSPKYQVYKYSQHDIPPYKGSSNVLSGGIKSHQYDFHKSVSYNLPTQTHKTQNLNQYYQPGTTFYSTVNQQGQVGSLSSDLPQTHTNEPQVPVIILRVLPSQLNDPSAVLHPNLPQSHPLASVVNSIDVQALLTKYVQNLLVDQQDHYQPQYQYQQQVQEYQQPAQVYQPAQEYQYQYVQQQPEYHSYQTPSNDGLLTHENYPKETHTRVIFRTDKNKLGITPSTATKTVKIAIPEGAYSSVQVQTPSMHYGYTSPGDGSAQQYYYQPAEVAQNYYYQSIPDSSYQQVEPQQQLDYVQAAPENESPYNYHAHQKRSKKTKLSRLRPEETVDDFIKLDLVTA</sequence>
<dbReference type="Proteomes" id="UP001168821">
    <property type="component" value="Unassembled WGS sequence"/>
</dbReference>
<evidence type="ECO:0000256" key="1">
    <source>
        <dbReference type="SAM" id="SignalP"/>
    </source>
</evidence>
<keyword evidence="1" id="KW-0732">Signal</keyword>
<organism evidence="2 3">
    <name type="scientific">Zophobas morio</name>
    <dbReference type="NCBI Taxonomy" id="2755281"/>
    <lineage>
        <taxon>Eukaryota</taxon>
        <taxon>Metazoa</taxon>
        <taxon>Ecdysozoa</taxon>
        <taxon>Arthropoda</taxon>
        <taxon>Hexapoda</taxon>
        <taxon>Insecta</taxon>
        <taxon>Pterygota</taxon>
        <taxon>Neoptera</taxon>
        <taxon>Endopterygota</taxon>
        <taxon>Coleoptera</taxon>
        <taxon>Polyphaga</taxon>
        <taxon>Cucujiformia</taxon>
        <taxon>Tenebrionidae</taxon>
        <taxon>Zophobas</taxon>
    </lineage>
</organism>